<sequence>MQLTPNTTSEILIGVLIPVESYPILKIQAIYILNSPPRIYMNQILALSKKYVQQIGQASCLSIKPERVTPV</sequence>
<proteinExistence type="predicted"/>
<keyword evidence="2" id="KW-1185">Reference proteome</keyword>
<dbReference type="Proteomes" id="UP001501175">
    <property type="component" value="Unassembled WGS sequence"/>
</dbReference>
<name>A0ABP8NJE8_9BACT</name>
<organism evidence="1 2">
    <name type="scientific">Nibrella saemangeumensis</name>
    <dbReference type="NCBI Taxonomy" id="1084526"/>
    <lineage>
        <taxon>Bacteria</taxon>
        <taxon>Pseudomonadati</taxon>
        <taxon>Bacteroidota</taxon>
        <taxon>Cytophagia</taxon>
        <taxon>Cytophagales</taxon>
        <taxon>Spirosomataceae</taxon>
        <taxon>Nibrella</taxon>
    </lineage>
</organism>
<reference evidence="2" key="1">
    <citation type="journal article" date="2019" name="Int. J. Syst. Evol. Microbiol.">
        <title>The Global Catalogue of Microorganisms (GCM) 10K type strain sequencing project: providing services to taxonomists for standard genome sequencing and annotation.</title>
        <authorList>
            <consortium name="The Broad Institute Genomics Platform"/>
            <consortium name="The Broad Institute Genome Sequencing Center for Infectious Disease"/>
            <person name="Wu L."/>
            <person name="Ma J."/>
        </authorList>
    </citation>
    <scope>NUCLEOTIDE SEQUENCE [LARGE SCALE GENOMIC DNA]</scope>
    <source>
        <strain evidence="2">JCM 17927</strain>
    </source>
</reference>
<protein>
    <submittedName>
        <fullName evidence="1">Uncharacterized protein</fullName>
    </submittedName>
</protein>
<accession>A0ABP8NJE8</accession>
<dbReference type="EMBL" id="BAABHD010000081">
    <property type="protein sequence ID" value="GAA4466531.1"/>
    <property type="molecule type" value="Genomic_DNA"/>
</dbReference>
<comment type="caution">
    <text evidence="1">The sequence shown here is derived from an EMBL/GenBank/DDBJ whole genome shotgun (WGS) entry which is preliminary data.</text>
</comment>
<gene>
    <name evidence="1" type="ORF">GCM10023189_48750</name>
</gene>
<evidence type="ECO:0000313" key="1">
    <source>
        <dbReference type="EMBL" id="GAA4466531.1"/>
    </source>
</evidence>
<evidence type="ECO:0000313" key="2">
    <source>
        <dbReference type="Proteomes" id="UP001501175"/>
    </source>
</evidence>